<dbReference type="RefSeq" id="XP_007292038.1">
    <property type="nucleotide sequence ID" value="XM_007291976.1"/>
</dbReference>
<dbReference type="FunCoup" id="K1WJE6">
    <property type="interactions" value="540"/>
</dbReference>
<keyword evidence="5 8" id="KW-0521">NADP</keyword>
<dbReference type="GO" id="GO:0071949">
    <property type="term" value="F:FAD binding"/>
    <property type="evidence" value="ECO:0007669"/>
    <property type="project" value="EnsemblFungi"/>
</dbReference>
<feature type="binding site" evidence="10">
    <location>
        <position position="293"/>
    </location>
    <ligand>
        <name>NADP(+)</name>
        <dbReference type="ChEBI" id="CHEBI:58349"/>
    </ligand>
</feature>
<dbReference type="OMA" id="RFNFIGN"/>
<evidence type="ECO:0000256" key="11">
    <source>
        <dbReference type="SAM" id="MobiDB-lite"/>
    </source>
</evidence>
<comment type="catalytic activity">
    <reaction evidence="7 8">
        <text>2 reduced [adrenodoxin] + NADP(+) + H(+) = 2 oxidized [adrenodoxin] + NADPH</text>
        <dbReference type="Rhea" id="RHEA:42312"/>
        <dbReference type="Rhea" id="RHEA-COMP:9998"/>
        <dbReference type="Rhea" id="RHEA-COMP:9999"/>
        <dbReference type="ChEBI" id="CHEBI:15378"/>
        <dbReference type="ChEBI" id="CHEBI:33737"/>
        <dbReference type="ChEBI" id="CHEBI:33738"/>
        <dbReference type="ChEBI" id="CHEBI:57783"/>
        <dbReference type="ChEBI" id="CHEBI:58349"/>
        <dbReference type="EC" id="1.18.1.6"/>
    </reaction>
</comment>
<dbReference type="PIRSF" id="PIRSF000362">
    <property type="entry name" value="FNR"/>
    <property type="match status" value="1"/>
</dbReference>
<evidence type="ECO:0000256" key="1">
    <source>
        <dbReference type="ARBA" id="ARBA00001974"/>
    </source>
</evidence>
<comment type="similarity">
    <text evidence="2 8">Belongs to the ferredoxin--NADP reductase type 1 family.</text>
</comment>
<feature type="binding site" evidence="9">
    <location>
        <position position="457"/>
    </location>
    <ligand>
        <name>FAD</name>
        <dbReference type="ChEBI" id="CHEBI:57692"/>
    </ligand>
</feature>
<feature type="binding site" evidence="10">
    <location>
        <begin position="281"/>
        <end position="282"/>
    </location>
    <ligand>
        <name>NADP(+)</name>
        <dbReference type="ChEBI" id="CHEBI:58349"/>
    </ligand>
</feature>
<dbReference type="AlphaFoldDB" id="K1WJE6"/>
<feature type="binding site" evidence="9">
    <location>
        <position position="117"/>
    </location>
    <ligand>
        <name>FAD</name>
        <dbReference type="ChEBI" id="CHEBI:57692"/>
    </ligand>
</feature>
<feature type="binding site" evidence="9">
    <location>
        <begin position="464"/>
        <end position="466"/>
    </location>
    <ligand>
        <name>FAD</name>
        <dbReference type="ChEBI" id="CHEBI:57692"/>
    </ligand>
</feature>
<evidence type="ECO:0000313" key="12">
    <source>
        <dbReference type="EMBL" id="EKD17780.1"/>
    </source>
</evidence>
<evidence type="ECO:0000256" key="6">
    <source>
        <dbReference type="ARBA" id="ARBA00023002"/>
    </source>
</evidence>
<dbReference type="Gene3D" id="3.50.50.60">
    <property type="entry name" value="FAD/NAD(P)-binding domain"/>
    <property type="match status" value="1"/>
</dbReference>
<dbReference type="OrthoDB" id="333024at2759"/>
<keyword evidence="8" id="KW-0496">Mitochondrion</keyword>
<dbReference type="PANTHER" id="PTHR48467">
    <property type="entry name" value="GLUTAMATE SYNTHASE 1 [NADH], CHLOROPLASTIC-LIKE"/>
    <property type="match status" value="1"/>
</dbReference>
<dbReference type="HOGENOM" id="CLU_024722_3_1_1"/>
<dbReference type="Proteomes" id="UP000006753">
    <property type="component" value="Unassembled WGS sequence"/>
</dbReference>
<protein>
    <recommendedName>
        <fullName evidence="8">NADPH:adrenodoxin oxidoreductase, mitochondrial</fullName>
        <ecNumber evidence="8">1.18.1.6</ecNumber>
    </recommendedName>
</protein>
<dbReference type="InterPro" id="IPR055275">
    <property type="entry name" value="Ferredox_Rdtase"/>
</dbReference>
<evidence type="ECO:0000313" key="13">
    <source>
        <dbReference type="Proteomes" id="UP000006753"/>
    </source>
</evidence>
<evidence type="ECO:0000256" key="8">
    <source>
        <dbReference type="PIRNR" id="PIRNR000362"/>
    </source>
</evidence>
<keyword evidence="3 8" id="KW-0285">Flavoprotein</keyword>
<evidence type="ECO:0000256" key="7">
    <source>
        <dbReference type="ARBA" id="ARBA00048933"/>
    </source>
</evidence>
<evidence type="ECO:0000256" key="9">
    <source>
        <dbReference type="PIRSR" id="PIRSR000362-1"/>
    </source>
</evidence>
<dbReference type="PANTHER" id="PTHR48467:SF1">
    <property type="entry name" value="GLUTAMATE SYNTHASE 1 [NADH], CHLOROPLASTIC-LIKE"/>
    <property type="match status" value="1"/>
</dbReference>
<feature type="binding site" evidence="9">
    <location>
        <position position="96"/>
    </location>
    <ligand>
        <name>FAD</name>
        <dbReference type="ChEBI" id="CHEBI:57692"/>
    </ligand>
</feature>
<keyword evidence="13" id="KW-1185">Reference proteome</keyword>
<dbReference type="STRING" id="1072389.K1WJE6"/>
<name>K1WJE6_MARBU</name>
<feature type="binding site" evidence="10">
    <location>
        <begin position="237"/>
        <end position="240"/>
    </location>
    <ligand>
        <name>NADP(+)</name>
        <dbReference type="ChEBI" id="CHEBI:58349"/>
    </ligand>
</feature>
<dbReference type="GeneID" id="18760084"/>
<dbReference type="InterPro" id="IPR036188">
    <property type="entry name" value="FAD/NAD-bd_sf"/>
</dbReference>
<dbReference type="GO" id="GO:0005739">
    <property type="term" value="C:mitochondrion"/>
    <property type="evidence" value="ECO:0007669"/>
    <property type="project" value="UniProtKB-SubCell"/>
</dbReference>
<accession>K1WJE6</accession>
<dbReference type="PRINTS" id="PR00419">
    <property type="entry name" value="ADXRDTASE"/>
</dbReference>
<feature type="region of interest" description="Disordered" evidence="11">
    <location>
        <begin position="1"/>
        <end position="30"/>
    </location>
</feature>
<dbReference type="EMBL" id="JH921435">
    <property type="protein sequence ID" value="EKD17780.1"/>
    <property type="molecule type" value="Genomic_DNA"/>
</dbReference>
<feature type="binding site" evidence="10">
    <location>
        <position position="464"/>
    </location>
    <ligand>
        <name>NADP(+)</name>
        <dbReference type="ChEBI" id="CHEBI:58349"/>
    </ligand>
</feature>
<evidence type="ECO:0000256" key="3">
    <source>
        <dbReference type="ARBA" id="ARBA00022630"/>
    </source>
</evidence>
<evidence type="ECO:0000256" key="5">
    <source>
        <dbReference type="ARBA" id="ARBA00022857"/>
    </source>
</evidence>
<gene>
    <name evidence="12" type="ORF">MBM_04149</name>
</gene>
<evidence type="ECO:0000256" key="10">
    <source>
        <dbReference type="PIRSR" id="PIRSR000362-2"/>
    </source>
</evidence>
<sequence>MDRPREDNDTSVWTYSKQSPKKVSGKVADDFKRERKRQMEKIARPWICTRCANSLTRRRISQQTNITATQRRTFAAKVHPQDGRPFRMAVIGSGPAGFYTAYKVMSKIENAVVDMYEHLPVPFGLVRFGVAPDHPEVKNCQEKFEQVASSPRFNFVGNISIGCQVGALPLRTLLPHYDAVLFAYGASQDRALGIPGEETLKGIYSARAFVGWYNGLPEYADLAPELTLGEEAVVIGQGNVALDVARILLQDPEILRKTDITANAIETLRKSRVKRVRVVGRRGALQAAFTIKEVRELMKFPSVAFDSVDESLIPEDITDLPRPTKRIMEVLRKGSEAAVSRAPKRWSLDFCLSPTSFMPNVKSPSRLGCVAFERTTLVPSPFELDAKAVKTDEKVEISAALAFRSIGYKSEALSEFAELGIPFDDRSGIIPNDHLGRVVLEMGNESKRVDGMYCAGWVKRGPTGVIASTMNDAFATADSIVEDWYNRVPFLRVEEGDHLGWEGVKDEAEKRGCRRVSWEDWKKIDVVERSNGLKMSKVREKFTNVRDMLAVLD</sequence>
<evidence type="ECO:0000256" key="2">
    <source>
        <dbReference type="ARBA" id="ARBA00008312"/>
    </source>
</evidence>
<proteinExistence type="inferred from homology"/>
<feature type="binding site" evidence="9">
    <location>
        <position position="161"/>
    </location>
    <ligand>
        <name>FAD</name>
        <dbReference type="ChEBI" id="CHEBI:57692"/>
    </ligand>
</feature>
<dbReference type="GO" id="GO:0008860">
    <property type="term" value="F:ferredoxin-NAD+ reductase activity"/>
    <property type="evidence" value="ECO:0007669"/>
    <property type="project" value="EnsemblFungi"/>
</dbReference>
<keyword evidence="6 8" id="KW-0560">Oxidoreductase</keyword>
<evidence type="ECO:0000256" key="4">
    <source>
        <dbReference type="ARBA" id="ARBA00022827"/>
    </source>
</evidence>
<dbReference type="GO" id="GO:0004324">
    <property type="term" value="F:ferredoxin-NADP+ reductase activity"/>
    <property type="evidence" value="ECO:0007669"/>
    <property type="project" value="EnsemblFungi"/>
</dbReference>
<comment type="subcellular location">
    <subcellularLocation>
        <location evidence="8">Mitochondrion</location>
    </subcellularLocation>
</comment>
<dbReference type="InParanoid" id="K1WJE6"/>
<dbReference type="Gene3D" id="3.40.50.720">
    <property type="entry name" value="NAD(P)-binding Rossmann-like Domain"/>
    <property type="match status" value="1"/>
</dbReference>
<dbReference type="InterPro" id="IPR021163">
    <property type="entry name" value="Ferredox_Rdtase_adrenod"/>
</dbReference>
<dbReference type="eggNOG" id="KOG1800">
    <property type="taxonomic scope" value="Eukaryota"/>
</dbReference>
<dbReference type="EC" id="1.18.1.6" evidence="8"/>
<organism evidence="12 13">
    <name type="scientific">Marssonina brunnea f. sp. multigermtubi (strain MB_m1)</name>
    <name type="common">Marssonina leaf spot fungus</name>
    <dbReference type="NCBI Taxonomy" id="1072389"/>
    <lineage>
        <taxon>Eukaryota</taxon>
        <taxon>Fungi</taxon>
        <taxon>Dikarya</taxon>
        <taxon>Ascomycota</taxon>
        <taxon>Pezizomycotina</taxon>
        <taxon>Leotiomycetes</taxon>
        <taxon>Helotiales</taxon>
        <taxon>Drepanopezizaceae</taxon>
        <taxon>Drepanopeziza</taxon>
    </lineage>
</organism>
<dbReference type="KEGG" id="mbe:MBM_04149"/>
<feature type="binding site" evidence="9">
    <location>
        <position position="125"/>
    </location>
    <ligand>
        <name>FAD</name>
        <dbReference type="ChEBI" id="CHEBI:57692"/>
    </ligand>
</feature>
<keyword evidence="4 8" id="KW-0274">FAD</keyword>
<reference evidence="12 13" key="1">
    <citation type="journal article" date="2012" name="BMC Genomics">
        <title>Sequencing the genome of Marssonina brunnea reveals fungus-poplar co-evolution.</title>
        <authorList>
            <person name="Zhu S."/>
            <person name="Cao Y.-Z."/>
            <person name="Jiang C."/>
            <person name="Tan B.-Y."/>
            <person name="Wang Z."/>
            <person name="Feng S."/>
            <person name="Zhang L."/>
            <person name="Su X.-H."/>
            <person name="Brejova B."/>
            <person name="Vinar T."/>
            <person name="Xu M."/>
            <person name="Wang M.-X."/>
            <person name="Zhang S.-G."/>
            <person name="Huang M.-R."/>
            <person name="Wu R."/>
            <person name="Zhou Y."/>
        </authorList>
    </citation>
    <scope>NUCLEOTIDE SEQUENCE [LARGE SCALE GENOMIC DNA]</scope>
    <source>
        <strain evidence="12 13">MB_m1</strain>
    </source>
</reference>
<dbReference type="SUPFAM" id="SSF51971">
    <property type="entry name" value="Nucleotide-binding domain"/>
    <property type="match status" value="2"/>
</dbReference>
<comment type="cofactor">
    <cofactor evidence="1 8 9">
        <name>FAD</name>
        <dbReference type="ChEBI" id="CHEBI:57692"/>
    </cofactor>
</comment>